<name>A0AAE3WBF6_9RHOB</name>
<gene>
    <name evidence="2" type="ORF">NO357_06510</name>
</gene>
<dbReference type="AlphaFoldDB" id="A0AAE3WBF6"/>
<dbReference type="EMBL" id="JANHAX010000002">
    <property type="protein sequence ID" value="MDQ2089549.1"/>
    <property type="molecule type" value="Genomic_DNA"/>
</dbReference>
<evidence type="ECO:0000313" key="2">
    <source>
        <dbReference type="EMBL" id="MDQ2089549.1"/>
    </source>
</evidence>
<dbReference type="Proteomes" id="UP001226762">
    <property type="component" value="Unassembled WGS sequence"/>
</dbReference>
<proteinExistence type="predicted"/>
<evidence type="ECO:0000256" key="1">
    <source>
        <dbReference type="SAM" id="MobiDB-lite"/>
    </source>
</evidence>
<accession>A0AAE3WBF6</accession>
<feature type="compositionally biased region" description="Basic residues" evidence="1">
    <location>
        <begin position="167"/>
        <end position="180"/>
    </location>
</feature>
<reference evidence="2" key="1">
    <citation type="submission" date="2022-07" db="EMBL/GenBank/DDBJ databases">
        <authorList>
            <person name="Otstavnykh N."/>
            <person name="Isaeva M."/>
            <person name="Bystritskaya E."/>
        </authorList>
    </citation>
    <scope>NUCLEOTIDE SEQUENCE</scope>
    <source>
        <strain evidence="2">KCTC 52189</strain>
    </source>
</reference>
<dbReference type="InterPro" id="IPR010593">
    <property type="entry name" value="DUF1159"/>
</dbReference>
<dbReference type="RefSeq" id="WP_306734823.1">
    <property type="nucleotide sequence ID" value="NZ_JANHAX010000002.1"/>
</dbReference>
<dbReference type="InterPro" id="IPR007922">
    <property type="entry name" value="DciA-like"/>
</dbReference>
<evidence type="ECO:0000313" key="3">
    <source>
        <dbReference type="Proteomes" id="UP001226762"/>
    </source>
</evidence>
<dbReference type="PIRSF" id="PIRSF032064">
    <property type="entry name" value="UCP032064"/>
    <property type="match status" value="1"/>
</dbReference>
<protein>
    <submittedName>
        <fullName evidence="2">DUF721 domain-containing protein</fullName>
    </submittedName>
</protein>
<keyword evidence="3" id="KW-1185">Reference proteome</keyword>
<organism evidence="2 3">
    <name type="scientific">Marimonas arenosa</name>
    <dbReference type="NCBI Taxonomy" id="1795305"/>
    <lineage>
        <taxon>Bacteria</taxon>
        <taxon>Pseudomonadati</taxon>
        <taxon>Pseudomonadota</taxon>
        <taxon>Alphaproteobacteria</taxon>
        <taxon>Rhodobacterales</taxon>
        <taxon>Paracoccaceae</taxon>
        <taxon>Marimonas</taxon>
    </lineage>
</organism>
<feature type="compositionally biased region" description="Basic and acidic residues" evidence="1">
    <location>
        <begin position="135"/>
        <end position="161"/>
    </location>
</feature>
<dbReference type="Pfam" id="PF05258">
    <property type="entry name" value="DciA"/>
    <property type="match status" value="1"/>
</dbReference>
<sequence>MPPRAPGKGRGFTRAAKILSGQIRKAGETRGFAVTRLLTHWPEIAGENIAAIARPVEVSYGREGFGATLTLLTTGANAPMLEMQKEVLRERVNATYGYNAIARIRVTQTHATGFAEGQVSFEHRPPSPAPTDPDPAVRRAANEAARDVADHGLRSALEHLGENVLSRSKRLKGPQKGPVK</sequence>
<reference evidence="2" key="2">
    <citation type="submission" date="2023-02" db="EMBL/GenBank/DDBJ databases">
        <title>'Rhodoalgimonas zhirmunskyi' gen. nov., isolated from a red alga.</title>
        <authorList>
            <person name="Nedashkovskaya O.I."/>
            <person name="Otstavnykh N.Y."/>
            <person name="Bystritskaya E.P."/>
            <person name="Balabanova L.A."/>
            <person name="Isaeva M.P."/>
        </authorList>
    </citation>
    <scope>NUCLEOTIDE SEQUENCE</scope>
    <source>
        <strain evidence="2">KCTC 52189</strain>
    </source>
</reference>
<comment type="caution">
    <text evidence="2">The sequence shown here is derived from an EMBL/GenBank/DDBJ whole genome shotgun (WGS) entry which is preliminary data.</text>
</comment>
<feature type="region of interest" description="Disordered" evidence="1">
    <location>
        <begin position="118"/>
        <end position="180"/>
    </location>
</feature>